<dbReference type="Proteomes" id="UP000242146">
    <property type="component" value="Unassembled WGS sequence"/>
</dbReference>
<dbReference type="OrthoDB" id="2275837at2759"/>
<comment type="caution">
    <text evidence="1">The sequence shown here is derived from an EMBL/GenBank/DDBJ whole genome shotgun (WGS) entry which is preliminary data.</text>
</comment>
<evidence type="ECO:0000313" key="2">
    <source>
        <dbReference type="Proteomes" id="UP000242146"/>
    </source>
</evidence>
<proteinExistence type="predicted"/>
<evidence type="ECO:0000313" key="1">
    <source>
        <dbReference type="EMBL" id="ORX63127.1"/>
    </source>
</evidence>
<organism evidence="1 2">
    <name type="scientific">Hesseltinella vesiculosa</name>
    <dbReference type="NCBI Taxonomy" id="101127"/>
    <lineage>
        <taxon>Eukaryota</taxon>
        <taxon>Fungi</taxon>
        <taxon>Fungi incertae sedis</taxon>
        <taxon>Mucoromycota</taxon>
        <taxon>Mucoromycotina</taxon>
        <taxon>Mucoromycetes</taxon>
        <taxon>Mucorales</taxon>
        <taxon>Cunninghamellaceae</taxon>
        <taxon>Hesseltinella</taxon>
    </lineage>
</organism>
<gene>
    <name evidence="1" type="ORF">DM01DRAFT_1331200</name>
</gene>
<dbReference type="AlphaFoldDB" id="A0A1X2GYG6"/>
<sequence length="282" mass="31891">MSLVQLFFGMPAPPVAMATLPVMTSLDSSLVLVHRPNQRADPWTLYDWLQDLPRLSLYHLFMDMLPPTKAALPTASPPRPRLNHPAASISLERPLSPTILTQVKQVIMIQQHASALIGQHPSHTGLTLSSKEQAQLQVITVSLKQLTRLASQWLRSHSALALLALVAILDQVLEKSSVGLRRYALDRAKLGRTVVLEMSAVLKTFDLPHRRPWMTYQQGEQQALVRWADYLVACLDPPTLHHDKHWILAWLIRVCQGAATHDLRWQFKQEYDQVIVLAKQCL</sequence>
<protein>
    <submittedName>
        <fullName evidence="1">Uncharacterized protein</fullName>
    </submittedName>
</protein>
<dbReference type="EMBL" id="MCGT01000001">
    <property type="protein sequence ID" value="ORX63127.1"/>
    <property type="molecule type" value="Genomic_DNA"/>
</dbReference>
<accession>A0A1X2GYG6</accession>
<name>A0A1X2GYG6_9FUNG</name>
<keyword evidence="2" id="KW-1185">Reference proteome</keyword>
<reference evidence="1 2" key="1">
    <citation type="submission" date="2016-07" db="EMBL/GenBank/DDBJ databases">
        <title>Pervasive Adenine N6-methylation of Active Genes in Fungi.</title>
        <authorList>
            <consortium name="DOE Joint Genome Institute"/>
            <person name="Mondo S.J."/>
            <person name="Dannebaum R.O."/>
            <person name="Kuo R.C."/>
            <person name="Labutti K."/>
            <person name="Haridas S."/>
            <person name="Kuo A."/>
            <person name="Salamov A."/>
            <person name="Ahrendt S.R."/>
            <person name="Lipzen A."/>
            <person name="Sullivan W."/>
            <person name="Andreopoulos W.B."/>
            <person name="Clum A."/>
            <person name="Lindquist E."/>
            <person name="Daum C."/>
            <person name="Ramamoorthy G.K."/>
            <person name="Gryganskyi A."/>
            <person name="Culley D."/>
            <person name="Magnuson J.K."/>
            <person name="James T.Y."/>
            <person name="O'Malley M.A."/>
            <person name="Stajich J.E."/>
            <person name="Spatafora J.W."/>
            <person name="Visel A."/>
            <person name="Grigoriev I.V."/>
        </authorList>
    </citation>
    <scope>NUCLEOTIDE SEQUENCE [LARGE SCALE GENOMIC DNA]</scope>
    <source>
        <strain evidence="1 2">NRRL 3301</strain>
    </source>
</reference>